<keyword evidence="3" id="KW-1003">Cell membrane</keyword>
<dbReference type="HAMAP" id="MF_01357">
    <property type="entry name" value="NDH1_NuoC"/>
    <property type="match status" value="1"/>
</dbReference>
<dbReference type="Gene3D" id="3.30.460.80">
    <property type="entry name" value="NADH:ubiquinone oxidoreductase, 30kDa subunit"/>
    <property type="match status" value="1"/>
</dbReference>
<evidence type="ECO:0000256" key="1">
    <source>
        <dbReference type="ARBA" id="ARBA00007569"/>
    </source>
</evidence>
<keyword evidence="3 4" id="KW-0520">NAD</keyword>
<dbReference type="EC" id="7.1.1.-" evidence="3"/>
<dbReference type="GO" id="GO:0048038">
    <property type="term" value="F:quinone binding"/>
    <property type="evidence" value="ECO:0007669"/>
    <property type="project" value="UniProtKB-KW"/>
</dbReference>
<dbReference type="Proteomes" id="UP000265882">
    <property type="component" value="Unassembled WGS sequence"/>
</dbReference>
<keyword evidence="3 5" id="KW-0874">Quinone</keyword>
<gene>
    <name evidence="3" type="primary">nuoC</name>
    <name evidence="7" type="ORF">C4520_05135</name>
</gene>
<evidence type="ECO:0000313" key="8">
    <source>
        <dbReference type="Proteomes" id="UP000265882"/>
    </source>
</evidence>
<evidence type="ECO:0000313" key="7">
    <source>
        <dbReference type="EMBL" id="RJP23832.1"/>
    </source>
</evidence>
<evidence type="ECO:0000256" key="5">
    <source>
        <dbReference type="RuleBase" id="RU003582"/>
    </source>
</evidence>
<dbReference type="InterPro" id="IPR001268">
    <property type="entry name" value="NADH_UbQ_OxRdtase_30kDa_su"/>
</dbReference>
<keyword evidence="3 4" id="KW-1278">Translocase</keyword>
<comment type="catalytic activity">
    <reaction evidence="3 5">
        <text>a quinone + NADH + 5 H(+)(in) = a quinol + NAD(+) + 4 H(+)(out)</text>
        <dbReference type="Rhea" id="RHEA:57888"/>
        <dbReference type="ChEBI" id="CHEBI:15378"/>
        <dbReference type="ChEBI" id="CHEBI:24646"/>
        <dbReference type="ChEBI" id="CHEBI:57540"/>
        <dbReference type="ChEBI" id="CHEBI:57945"/>
        <dbReference type="ChEBI" id="CHEBI:132124"/>
    </reaction>
</comment>
<feature type="domain" description="NADH:ubiquinone oxidoreductase 30kDa subunit" evidence="6">
    <location>
        <begin position="32"/>
        <end position="153"/>
    </location>
</feature>
<dbReference type="AlphaFoldDB" id="A0A3A4NXY5"/>
<dbReference type="PANTHER" id="PTHR10884:SF14">
    <property type="entry name" value="NADH DEHYDROGENASE [UBIQUINONE] IRON-SULFUR PROTEIN 3, MITOCHONDRIAL"/>
    <property type="match status" value="1"/>
</dbReference>
<dbReference type="PANTHER" id="PTHR10884">
    <property type="entry name" value="NADH DEHYDROGENASE UBIQUINONE IRON-SULFUR PROTEIN 3"/>
    <property type="match status" value="1"/>
</dbReference>
<accession>A0A3A4NXY5</accession>
<evidence type="ECO:0000256" key="4">
    <source>
        <dbReference type="RuleBase" id="RU003456"/>
    </source>
</evidence>
<evidence type="ECO:0000256" key="2">
    <source>
        <dbReference type="ARBA" id="ARBA00022448"/>
    </source>
</evidence>
<dbReference type="InterPro" id="IPR037232">
    <property type="entry name" value="NADH_quin_OxRdtase_su_C/D-like"/>
</dbReference>
<dbReference type="InterPro" id="IPR010218">
    <property type="entry name" value="NADH_DH_suC"/>
</dbReference>
<proteinExistence type="inferred from homology"/>
<organism evidence="7 8">
    <name type="scientific">Abyssobacteria bacterium (strain SURF_5)</name>
    <dbReference type="NCBI Taxonomy" id="2093360"/>
    <lineage>
        <taxon>Bacteria</taxon>
        <taxon>Pseudomonadati</taxon>
        <taxon>Candidatus Hydrogenedentota</taxon>
        <taxon>Candidatus Abyssobacteria</taxon>
    </lineage>
</organism>
<comment type="subcellular location">
    <subcellularLocation>
        <location evidence="3">Cell membrane</location>
        <topology evidence="3">Peripheral membrane protein</topology>
        <orientation evidence="3">Cytoplasmic side</orientation>
    </subcellularLocation>
</comment>
<comment type="function">
    <text evidence="3">NDH-1 shuttles electrons from NADH, via FMN and iron-sulfur (Fe-S) centers, to quinones in the respiratory chain. The immediate electron acceptor for the enzyme in this species is believed to be ubiquinone. Couples the redox reaction to proton translocation (for every two electrons transferred, four hydrogen ions are translocated across the cytoplasmic membrane), and thus conserves the redox energy in a proton gradient.</text>
</comment>
<dbReference type="EMBL" id="QZKU01000042">
    <property type="protein sequence ID" value="RJP23832.1"/>
    <property type="molecule type" value="Genomic_DNA"/>
</dbReference>
<dbReference type="GO" id="GO:0008137">
    <property type="term" value="F:NADH dehydrogenase (ubiquinone) activity"/>
    <property type="evidence" value="ECO:0007669"/>
    <property type="project" value="InterPro"/>
</dbReference>
<dbReference type="GO" id="GO:0005886">
    <property type="term" value="C:plasma membrane"/>
    <property type="evidence" value="ECO:0007669"/>
    <property type="project" value="UniProtKB-SubCell"/>
</dbReference>
<reference evidence="7 8" key="1">
    <citation type="journal article" date="2017" name="ISME J.">
        <title>Energy and carbon metabolisms in a deep terrestrial subsurface fluid microbial community.</title>
        <authorList>
            <person name="Momper L."/>
            <person name="Jungbluth S.P."/>
            <person name="Lee M.D."/>
            <person name="Amend J.P."/>
        </authorList>
    </citation>
    <scope>NUCLEOTIDE SEQUENCE [LARGE SCALE GENOMIC DNA]</scope>
    <source>
        <strain evidence="7">SURF_5</strain>
    </source>
</reference>
<keyword evidence="3" id="KW-0472">Membrane</keyword>
<dbReference type="PROSITE" id="PS00542">
    <property type="entry name" value="COMPLEX1_30K"/>
    <property type="match status" value="1"/>
</dbReference>
<comment type="caution">
    <text evidence="7">The sequence shown here is derived from an EMBL/GenBank/DDBJ whole genome shotgun (WGS) entry which is preliminary data.</text>
</comment>
<evidence type="ECO:0000256" key="3">
    <source>
        <dbReference type="HAMAP-Rule" id="MF_01357"/>
    </source>
</evidence>
<keyword evidence="2 3" id="KW-0813">Transport</keyword>
<sequence length="167" mass="19644">MAESITIRKLKERFGDRIKVVPSPFDGMDTVAVKRGDIADVCRFLRREEDLDYDLFRDLTCVDYINETPRFEVVYHLYSISHAHAVRLKARVPEEDPTIDTISGIWVGANWFEREAYDMYGVKFNGHPDLRRLLLYPEFVGHPLRKDYPIDKEQPLVQLREEMKGVR</sequence>
<name>A0A3A4NXY5_ABYX5</name>
<keyword evidence="3" id="KW-0830">Ubiquinone</keyword>
<evidence type="ECO:0000259" key="6">
    <source>
        <dbReference type="Pfam" id="PF00329"/>
    </source>
</evidence>
<dbReference type="NCBIfam" id="TIGR01961">
    <property type="entry name" value="NuoC_fam"/>
    <property type="match status" value="1"/>
</dbReference>
<protein>
    <recommendedName>
        <fullName evidence="3">NADH-quinone oxidoreductase subunit C</fullName>
        <ecNumber evidence="3">7.1.1.-</ecNumber>
    </recommendedName>
    <alternativeName>
        <fullName evidence="3">NADH dehydrogenase I subunit C</fullName>
    </alternativeName>
    <alternativeName>
        <fullName evidence="3">NDH-1 subunit C</fullName>
    </alternativeName>
</protein>
<dbReference type="SUPFAM" id="SSF143243">
    <property type="entry name" value="Nqo5-like"/>
    <property type="match status" value="1"/>
</dbReference>
<dbReference type="Pfam" id="PF00329">
    <property type="entry name" value="Complex1_30kDa"/>
    <property type="match status" value="1"/>
</dbReference>
<comment type="subunit">
    <text evidence="3">NDH-1 is composed of 14 different subunits. Subunits NuoB, C, D, E, F, and G constitute the peripheral sector of the complex.</text>
</comment>
<dbReference type="InterPro" id="IPR020396">
    <property type="entry name" value="NADH_UbQ_OxRdtase_CS"/>
</dbReference>
<dbReference type="GO" id="GO:0050136">
    <property type="term" value="F:NADH dehydrogenase (quinone) (non-electrogenic) activity"/>
    <property type="evidence" value="ECO:0007669"/>
    <property type="project" value="UniProtKB-UniRule"/>
</dbReference>
<comment type="similarity">
    <text evidence="1 3 4">Belongs to the complex I 30 kDa subunit family.</text>
</comment>